<dbReference type="CDD" id="cd11299">
    <property type="entry name" value="O-FucT_plant"/>
    <property type="match status" value="1"/>
</dbReference>
<feature type="region of interest" description="Disordered" evidence="14">
    <location>
        <begin position="469"/>
        <end position="499"/>
    </location>
</feature>
<evidence type="ECO:0000313" key="16">
    <source>
        <dbReference type="EMBL" id="CAA7396232.1"/>
    </source>
</evidence>
<evidence type="ECO:0000256" key="13">
    <source>
        <dbReference type="ARBA" id="ARBA00030350"/>
    </source>
</evidence>
<accession>A0A7I8KFB6</accession>
<evidence type="ECO:0000256" key="3">
    <source>
        <dbReference type="ARBA" id="ARBA00007737"/>
    </source>
</evidence>
<name>A0A7I8KFB6_SPIIN</name>
<evidence type="ECO:0000256" key="15">
    <source>
        <dbReference type="SAM" id="Phobius"/>
    </source>
</evidence>
<sequence length="499" mass="56410">MTGRLSVSVLVIVACIMCLLSTISIYRAFNSVEDLDLDKLWQTAPSGGWKPSSAPRSNWPPPPEETNGYVRVRCNGGLVQQRSAICNAVVAARIMNATLVLPELDTNAFWHDDSGFSGTYDVEHFIKSLRYDVKVVERLPEIDSKGRTKKRKSYQIRPPRDASPHWYATEALEKLKKHGSVYLTPFSHRLAEELGDPELQRLRCRVNYHALKFKTHIMELSNAIVNKLRAEGRFMAIHLRFELDMLAFAGCFKIFSPEEQKILVKYRKENFADKELDHEARRAMGKCPLTPEEVGLILRALGFDNNTRIFLAVGDLFGGYRFLKPMKDLFPRIDNHSSVSVMQGIDDTTKGLLGSAVDYMVCLLSDIFLPTYDGPSNFANNLMGHRLYYGFRTILRPDRKDLAPIFIDRERGRAAYFESRVRRVMASTNVGGPRWRVPKESFYTNPWPECFCQTPARYPADACPADDALEPLDDGLLGENGGRAAASNRTEVNSGPDDE</sequence>
<dbReference type="PANTHER" id="PTHR31741">
    <property type="entry name" value="OS02G0726500 PROTEIN-RELATED"/>
    <property type="match status" value="1"/>
</dbReference>
<dbReference type="Proteomes" id="UP000663760">
    <property type="component" value="Chromosome 5"/>
</dbReference>
<evidence type="ECO:0000256" key="10">
    <source>
        <dbReference type="ARBA" id="ARBA00023180"/>
    </source>
</evidence>
<keyword evidence="12" id="KW-0119">Carbohydrate metabolism</keyword>
<keyword evidence="10" id="KW-0325">Glycoprotein</keyword>
<dbReference type="GO" id="GO:0005802">
    <property type="term" value="C:trans-Golgi network"/>
    <property type="evidence" value="ECO:0007669"/>
    <property type="project" value="TreeGrafter"/>
</dbReference>
<dbReference type="InterPro" id="IPR019378">
    <property type="entry name" value="GDP-Fuc_O-FucTrfase"/>
</dbReference>
<keyword evidence="9 15" id="KW-0472">Membrane</keyword>
<organism evidence="16 17">
    <name type="scientific">Spirodela intermedia</name>
    <name type="common">Intermediate duckweed</name>
    <dbReference type="NCBI Taxonomy" id="51605"/>
    <lineage>
        <taxon>Eukaryota</taxon>
        <taxon>Viridiplantae</taxon>
        <taxon>Streptophyta</taxon>
        <taxon>Embryophyta</taxon>
        <taxon>Tracheophyta</taxon>
        <taxon>Spermatophyta</taxon>
        <taxon>Magnoliopsida</taxon>
        <taxon>Liliopsida</taxon>
        <taxon>Araceae</taxon>
        <taxon>Lemnoideae</taxon>
        <taxon>Spirodela</taxon>
    </lineage>
</organism>
<gene>
    <name evidence="16" type="ORF">SI8410_05006895</name>
</gene>
<keyword evidence="6 15" id="KW-0812">Transmembrane</keyword>
<evidence type="ECO:0000256" key="6">
    <source>
        <dbReference type="ARBA" id="ARBA00022692"/>
    </source>
</evidence>
<dbReference type="AlphaFoldDB" id="A0A7I8KFB6"/>
<evidence type="ECO:0000256" key="14">
    <source>
        <dbReference type="SAM" id="MobiDB-lite"/>
    </source>
</evidence>
<reference evidence="16" key="1">
    <citation type="submission" date="2020-02" db="EMBL/GenBank/DDBJ databases">
        <authorList>
            <person name="Scholz U."/>
            <person name="Mascher M."/>
            <person name="Fiebig A."/>
        </authorList>
    </citation>
    <scope>NUCLEOTIDE SEQUENCE</scope>
</reference>
<dbReference type="GO" id="GO:0005768">
    <property type="term" value="C:endosome"/>
    <property type="evidence" value="ECO:0007669"/>
    <property type="project" value="TreeGrafter"/>
</dbReference>
<dbReference type="GO" id="GO:0006004">
    <property type="term" value="P:fucose metabolic process"/>
    <property type="evidence" value="ECO:0007669"/>
    <property type="project" value="UniProtKB-KW"/>
</dbReference>
<evidence type="ECO:0000256" key="9">
    <source>
        <dbReference type="ARBA" id="ARBA00023136"/>
    </source>
</evidence>
<evidence type="ECO:0000256" key="7">
    <source>
        <dbReference type="ARBA" id="ARBA00022968"/>
    </source>
</evidence>
<dbReference type="InterPro" id="IPR024709">
    <property type="entry name" value="FucosylTrfase_pln"/>
</dbReference>
<comment type="similarity">
    <text evidence="3">Belongs to the glycosyltransferase GT106 family.</text>
</comment>
<dbReference type="PROSITE" id="PS51257">
    <property type="entry name" value="PROKAR_LIPOPROTEIN"/>
    <property type="match status" value="1"/>
</dbReference>
<evidence type="ECO:0000256" key="11">
    <source>
        <dbReference type="ARBA" id="ARBA00023253"/>
    </source>
</evidence>
<keyword evidence="4" id="KW-0328">Glycosyltransferase</keyword>
<evidence type="ECO:0000256" key="5">
    <source>
        <dbReference type="ARBA" id="ARBA00022679"/>
    </source>
</evidence>
<dbReference type="PIRSF" id="PIRSF009360">
    <property type="entry name" value="UCP009360"/>
    <property type="match status" value="1"/>
</dbReference>
<keyword evidence="7" id="KW-0735">Signal-anchor</keyword>
<evidence type="ECO:0000313" key="17">
    <source>
        <dbReference type="Proteomes" id="UP000663760"/>
    </source>
</evidence>
<evidence type="ECO:0000256" key="12">
    <source>
        <dbReference type="ARBA" id="ARBA00023277"/>
    </source>
</evidence>
<feature type="transmembrane region" description="Helical" evidence="15">
    <location>
        <begin position="7"/>
        <end position="29"/>
    </location>
</feature>
<keyword evidence="17" id="KW-1185">Reference proteome</keyword>
<keyword evidence="8 15" id="KW-1133">Transmembrane helix</keyword>
<keyword evidence="11" id="KW-0294">Fucose metabolism</keyword>
<dbReference type="GO" id="GO:0016757">
    <property type="term" value="F:glycosyltransferase activity"/>
    <property type="evidence" value="ECO:0007669"/>
    <property type="project" value="UniProtKB-KW"/>
</dbReference>
<protein>
    <recommendedName>
        <fullName evidence="13">O-fucosyltransferase family protein</fullName>
    </recommendedName>
</protein>
<evidence type="ECO:0000256" key="2">
    <source>
        <dbReference type="ARBA" id="ARBA00004881"/>
    </source>
</evidence>
<evidence type="ECO:0000256" key="4">
    <source>
        <dbReference type="ARBA" id="ARBA00022676"/>
    </source>
</evidence>
<comment type="pathway">
    <text evidence="2">Glycan metabolism.</text>
</comment>
<evidence type="ECO:0000256" key="1">
    <source>
        <dbReference type="ARBA" id="ARBA00004606"/>
    </source>
</evidence>
<keyword evidence="5" id="KW-0808">Transferase</keyword>
<proteinExistence type="inferred from homology"/>
<dbReference type="EMBL" id="LR746268">
    <property type="protein sequence ID" value="CAA7396232.1"/>
    <property type="molecule type" value="Genomic_DNA"/>
</dbReference>
<dbReference type="OrthoDB" id="1882547at2759"/>
<dbReference type="GO" id="GO:0016020">
    <property type="term" value="C:membrane"/>
    <property type="evidence" value="ECO:0007669"/>
    <property type="project" value="UniProtKB-SubCell"/>
</dbReference>
<dbReference type="PANTHER" id="PTHR31741:SF14">
    <property type="entry name" value="O-FUCOSYLTRANSFERASE 1"/>
    <property type="match status" value="1"/>
</dbReference>
<dbReference type="Pfam" id="PF10250">
    <property type="entry name" value="O-FucT"/>
    <property type="match status" value="1"/>
</dbReference>
<evidence type="ECO:0000256" key="8">
    <source>
        <dbReference type="ARBA" id="ARBA00022989"/>
    </source>
</evidence>
<comment type="subcellular location">
    <subcellularLocation>
        <location evidence="1">Membrane</location>
        <topology evidence="1">Single-pass type II membrane protein</topology>
    </subcellularLocation>
</comment>